<dbReference type="InterPro" id="IPR025403">
    <property type="entry name" value="TgpA-like_C"/>
</dbReference>
<accession>A0ABV9I6X1</accession>
<dbReference type="InterPro" id="IPR052901">
    <property type="entry name" value="Bact_TGase-like"/>
</dbReference>
<evidence type="ECO:0000259" key="3">
    <source>
        <dbReference type="Pfam" id="PF13559"/>
    </source>
</evidence>
<feature type="transmembrane region" description="Helical" evidence="2">
    <location>
        <begin position="300"/>
        <end position="318"/>
    </location>
</feature>
<feature type="transmembrane region" description="Helical" evidence="2">
    <location>
        <begin position="338"/>
        <end position="355"/>
    </location>
</feature>
<feature type="compositionally biased region" description="Polar residues" evidence="1">
    <location>
        <begin position="188"/>
        <end position="198"/>
    </location>
</feature>
<feature type="transmembrane region" description="Helical" evidence="2">
    <location>
        <begin position="273"/>
        <end position="293"/>
    </location>
</feature>
<feature type="transmembrane region" description="Helical" evidence="2">
    <location>
        <begin position="60"/>
        <end position="79"/>
    </location>
</feature>
<keyword evidence="2" id="KW-1133">Transmembrane helix</keyword>
<feature type="domain" description="Protein-glutamine gamma-glutamyltransferase-like C-terminal" evidence="3">
    <location>
        <begin position="391"/>
        <end position="459"/>
    </location>
</feature>
<dbReference type="RefSeq" id="WP_380060236.1">
    <property type="nucleotide sequence ID" value="NZ_JBHSEI010000001.1"/>
</dbReference>
<dbReference type="PANTHER" id="PTHR42736:SF1">
    <property type="entry name" value="PROTEIN-GLUTAMINE GAMMA-GLUTAMYLTRANSFERASE"/>
    <property type="match status" value="1"/>
</dbReference>
<feature type="compositionally biased region" description="Basic and acidic residues" evidence="1">
    <location>
        <begin position="203"/>
        <end position="214"/>
    </location>
</feature>
<feature type="region of interest" description="Disordered" evidence="1">
    <location>
        <begin position="188"/>
        <end position="220"/>
    </location>
</feature>
<comment type="caution">
    <text evidence="4">The sequence shown here is derived from an EMBL/GenBank/DDBJ whole genome shotgun (WGS) entry which is preliminary data.</text>
</comment>
<dbReference type="Pfam" id="PF13559">
    <property type="entry name" value="DUF4129"/>
    <property type="match status" value="1"/>
</dbReference>
<dbReference type="PANTHER" id="PTHR42736">
    <property type="entry name" value="PROTEIN-GLUTAMINE GAMMA-GLUTAMYLTRANSFERASE"/>
    <property type="match status" value="1"/>
</dbReference>
<evidence type="ECO:0000313" key="5">
    <source>
        <dbReference type="Proteomes" id="UP001595952"/>
    </source>
</evidence>
<keyword evidence="5" id="KW-1185">Reference proteome</keyword>
<reference evidence="5" key="1">
    <citation type="journal article" date="2019" name="Int. J. Syst. Evol. Microbiol.">
        <title>The Global Catalogue of Microorganisms (GCM) 10K type strain sequencing project: providing services to taxonomists for standard genome sequencing and annotation.</title>
        <authorList>
            <consortium name="The Broad Institute Genomics Platform"/>
            <consortium name="The Broad Institute Genome Sequencing Center for Infectious Disease"/>
            <person name="Wu L."/>
            <person name="Ma J."/>
        </authorList>
    </citation>
    <scope>NUCLEOTIDE SEQUENCE [LARGE SCALE GENOMIC DNA]</scope>
    <source>
        <strain evidence="5">CCUG 55995</strain>
    </source>
</reference>
<gene>
    <name evidence="4" type="ORF">ACFO0D_02500</name>
</gene>
<name>A0ABV9I6X1_9DEIO</name>
<protein>
    <submittedName>
        <fullName evidence="4">DUF4129 domain-containing protein</fullName>
    </submittedName>
</protein>
<evidence type="ECO:0000256" key="1">
    <source>
        <dbReference type="SAM" id="MobiDB-lite"/>
    </source>
</evidence>
<keyword evidence="2" id="KW-0812">Transmembrane</keyword>
<dbReference type="EMBL" id="JBHSEI010000001">
    <property type="protein sequence ID" value="MFC4637204.1"/>
    <property type="molecule type" value="Genomic_DNA"/>
</dbReference>
<keyword evidence="2" id="KW-0472">Membrane</keyword>
<feature type="transmembrane region" description="Helical" evidence="2">
    <location>
        <begin position="232"/>
        <end position="253"/>
    </location>
</feature>
<organism evidence="4 5">
    <name type="scientific">Deinococcus hohokamensis</name>
    <dbReference type="NCBI Taxonomy" id="309883"/>
    <lineage>
        <taxon>Bacteria</taxon>
        <taxon>Thermotogati</taxon>
        <taxon>Deinococcota</taxon>
        <taxon>Deinococci</taxon>
        <taxon>Deinococcales</taxon>
        <taxon>Deinococcaceae</taxon>
        <taxon>Deinococcus</taxon>
    </lineage>
</organism>
<feature type="transmembrane region" description="Helical" evidence="2">
    <location>
        <begin position="160"/>
        <end position="178"/>
    </location>
</feature>
<feature type="region of interest" description="Disordered" evidence="1">
    <location>
        <begin position="465"/>
        <end position="492"/>
    </location>
</feature>
<feature type="transmembrane region" description="Helical" evidence="2">
    <location>
        <begin position="20"/>
        <end position="48"/>
    </location>
</feature>
<feature type="transmembrane region" description="Helical" evidence="2">
    <location>
        <begin position="118"/>
        <end position="140"/>
    </location>
</feature>
<sequence>MTALAAGATSDTAGVAHWRAYGLALLPLALLGLLPAWSCAALCVVYALGVRSARWAEARLMTTLVVTALSFILSVRASAHVGLGTLVVLATSYLIWTVAGVALNWGAMQVEDGQRRGLLPALVVGLLAPQPLLLLALAGGLAARPGPDDRRSDRVQQRRMWPWVGTVLMVLLLGAALLPRPVAPWLTASQTAGPQAPSQDRAAPSEDSDRRSEPDGAALSKPFQLEVDTRRLAAPLAALGVAVTLLLLALAVLTRPTLRGAGRRVPLRPIDVLMAAALLLTGSVWVVVAILLNSGGRGDASGAAAAAGAATVIAKWTAQLMNAPTTRGVDLTRTLQALIWLAVPVTVALMVLAVMRLRLPLGLRPDAPAAPEDVDRVDPSPEGALHRVRRAYREAESALTGTGRGRSPAETPAGYAQRLGMREPQLAAALDTLAHAYEPVRYGGRVSDDAAEQAEAAVRTLREVLPTLPRLEPGADAEPDQPAVPSNPKEPL</sequence>
<dbReference type="Proteomes" id="UP001595952">
    <property type="component" value="Unassembled WGS sequence"/>
</dbReference>
<proteinExistence type="predicted"/>
<evidence type="ECO:0000256" key="2">
    <source>
        <dbReference type="SAM" id="Phobius"/>
    </source>
</evidence>
<feature type="transmembrane region" description="Helical" evidence="2">
    <location>
        <begin position="85"/>
        <end position="106"/>
    </location>
</feature>
<evidence type="ECO:0000313" key="4">
    <source>
        <dbReference type="EMBL" id="MFC4637204.1"/>
    </source>
</evidence>